<name>A0ACB7T1Y4_HYAAI</name>
<keyword evidence="2" id="KW-1185">Reference proteome</keyword>
<sequence>MHRKRPEDRRRFDVPGKKRVHRIRGTESAQEADDLNSESDRDRGGRSSCEISDTAPVQVDGSRITVSRAASTVFNNLFELSAPSILPSLSRGYHSTNPKIRGMTTSALVTSKAVDIDQNMQVSVVVMGRRISTDEFHTSDGIATIEDVKTFLQRLHEMPICGGGPKASVYPLANPEVQLSMRGTIGYTKNAPFLSL</sequence>
<organism evidence="1 2">
    <name type="scientific">Hyalomma asiaticum</name>
    <name type="common">Tick</name>
    <dbReference type="NCBI Taxonomy" id="266040"/>
    <lineage>
        <taxon>Eukaryota</taxon>
        <taxon>Metazoa</taxon>
        <taxon>Ecdysozoa</taxon>
        <taxon>Arthropoda</taxon>
        <taxon>Chelicerata</taxon>
        <taxon>Arachnida</taxon>
        <taxon>Acari</taxon>
        <taxon>Parasitiformes</taxon>
        <taxon>Ixodida</taxon>
        <taxon>Ixodoidea</taxon>
        <taxon>Ixodidae</taxon>
        <taxon>Hyalomminae</taxon>
        <taxon>Hyalomma</taxon>
    </lineage>
</organism>
<dbReference type="Proteomes" id="UP000821845">
    <property type="component" value="Chromosome 11"/>
</dbReference>
<evidence type="ECO:0000313" key="1">
    <source>
        <dbReference type="EMBL" id="KAH6940930.1"/>
    </source>
</evidence>
<dbReference type="EMBL" id="CM023491">
    <property type="protein sequence ID" value="KAH6940930.1"/>
    <property type="molecule type" value="Genomic_DNA"/>
</dbReference>
<accession>A0ACB7T1Y4</accession>
<gene>
    <name evidence="1" type="ORF">HPB50_010436</name>
</gene>
<proteinExistence type="predicted"/>
<protein>
    <submittedName>
        <fullName evidence="1">Uncharacterized protein</fullName>
    </submittedName>
</protein>
<evidence type="ECO:0000313" key="2">
    <source>
        <dbReference type="Proteomes" id="UP000821845"/>
    </source>
</evidence>
<comment type="caution">
    <text evidence="1">The sequence shown here is derived from an EMBL/GenBank/DDBJ whole genome shotgun (WGS) entry which is preliminary data.</text>
</comment>
<reference evidence="1" key="1">
    <citation type="submission" date="2020-05" db="EMBL/GenBank/DDBJ databases">
        <title>Large-scale comparative analyses of tick genomes elucidate their genetic diversity and vector capacities.</title>
        <authorList>
            <person name="Jia N."/>
            <person name="Wang J."/>
            <person name="Shi W."/>
            <person name="Du L."/>
            <person name="Sun Y."/>
            <person name="Zhan W."/>
            <person name="Jiang J."/>
            <person name="Wang Q."/>
            <person name="Zhang B."/>
            <person name="Ji P."/>
            <person name="Sakyi L.B."/>
            <person name="Cui X."/>
            <person name="Yuan T."/>
            <person name="Jiang B."/>
            <person name="Yang W."/>
            <person name="Lam T.T.-Y."/>
            <person name="Chang Q."/>
            <person name="Ding S."/>
            <person name="Wang X."/>
            <person name="Zhu J."/>
            <person name="Ruan X."/>
            <person name="Zhao L."/>
            <person name="Wei J."/>
            <person name="Que T."/>
            <person name="Du C."/>
            <person name="Cheng J."/>
            <person name="Dai P."/>
            <person name="Han X."/>
            <person name="Huang E."/>
            <person name="Gao Y."/>
            <person name="Liu J."/>
            <person name="Shao H."/>
            <person name="Ye R."/>
            <person name="Li L."/>
            <person name="Wei W."/>
            <person name="Wang X."/>
            <person name="Wang C."/>
            <person name="Yang T."/>
            <person name="Huo Q."/>
            <person name="Li W."/>
            <person name="Guo W."/>
            <person name="Chen H."/>
            <person name="Zhou L."/>
            <person name="Ni X."/>
            <person name="Tian J."/>
            <person name="Zhou Y."/>
            <person name="Sheng Y."/>
            <person name="Liu T."/>
            <person name="Pan Y."/>
            <person name="Xia L."/>
            <person name="Li J."/>
            <person name="Zhao F."/>
            <person name="Cao W."/>
        </authorList>
    </citation>
    <scope>NUCLEOTIDE SEQUENCE</scope>
    <source>
        <strain evidence="1">Hyas-2018</strain>
    </source>
</reference>